<evidence type="ECO:0000313" key="4">
    <source>
        <dbReference type="Proteomes" id="UP001485043"/>
    </source>
</evidence>
<accession>A0AAW1T7C6</accession>
<keyword evidence="4" id="KW-1185">Reference proteome</keyword>
<dbReference type="AlphaFoldDB" id="A0AAW1T7C6"/>
<reference evidence="3 4" key="1">
    <citation type="journal article" date="2024" name="Nat. Commun.">
        <title>Phylogenomics reveals the evolutionary origins of lichenization in chlorophyte algae.</title>
        <authorList>
            <person name="Puginier C."/>
            <person name="Libourel C."/>
            <person name="Otte J."/>
            <person name="Skaloud P."/>
            <person name="Haon M."/>
            <person name="Grisel S."/>
            <person name="Petersen M."/>
            <person name="Berrin J.G."/>
            <person name="Delaux P.M."/>
            <person name="Dal Grande F."/>
            <person name="Keller J."/>
        </authorList>
    </citation>
    <scope>NUCLEOTIDE SEQUENCE [LARGE SCALE GENOMIC DNA]</scope>
    <source>
        <strain evidence="3 4">SAG 2523</strain>
    </source>
</reference>
<dbReference type="Proteomes" id="UP001485043">
    <property type="component" value="Unassembled WGS sequence"/>
</dbReference>
<gene>
    <name evidence="3" type="ORF">WJX84_001144</name>
</gene>
<evidence type="ECO:0000256" key="1">
    <source>
        <dbReference type="SAM" id="MobiDB-lite"/>
    </source>
</evidence>
<dbReference type="SMART" id="SM00327">
    <property type="entry name" value="VWA"/>
    <property type="match status" value="1"/>
</dbReference>
<name>A0AAW1T7C6_9CHLO</name>
<evidence type="ECO:0000259" key="2">
    <source>
        <dbReference type="SMART" id="SM00327"/>
    </source>
</evidence>
<dbReference type="PANTHER" id="PTHR36846">
    <property type="entry name" value="PROTEIN VIAA"/>
    <property type="match status" value="1"/>
</dbReference>
<organism evidence="3 4">
    <name type="scientific">Apatococcus fuscideae</name>
    <dbReference type="NCBI Taxonomy" id="2026836"/>
    <lineage>
        <taxon>Eukaryota</taxon>
        <taxon>Viridiplantae</taxon>
        <taxon>Chlorophyta</taxon>
        <taxon>core chlorophytes</taxon>
        <taxon>Trebouxiophyceae</taxon>
        <taxon>Chlorellales</taxon>
        <taxon>Chlorellaceae</taxon>
        <taxon>Apatococcus</taxon>
    </lineage>
</organism>
<dbReference type="GO" id="GO:0005829">
    <property type="term" value="C:cytosol"/>
    <property type="evidence" value="ECO:0007669"/>
    <property type="project" value="TreeGrafter"/>
</dbReference>
<feature type="region of interest" description="Disordered" evidence="1">
    <location>
        <begin position="1"/>
        <end position="26"/>
    </location>
</feature>
<dbReference type="Gene3D" id="3.40.50.410">
    <property type="entry name" value="von Willebrand factor, type A domain"/>
    <property type="match status" value="1"/>
</dbReference>
<proteinExistence type="predicted"/>
<dbReference type="InterPro" id="IPR036465">
    <property type="entry name" value="vWFA_dom_sf"/>
</dbReference>
<feature type="region of interest" description="Disordered" evidence="1">
    <location>
        <begin position="369"/>
        <end position="398"/>
    </location>
</feature>
<dbReference type="SUPFAM" id="SSF53300">
    <property type="entry name" value="vWA-like"/>
    <property type="match status" value="1"/>
</dbReference>
<comment type="caution">
    <text evidence="3">The sequence shown here is derived from an EMBL/GenBank/DDBJ whole genome shotgun (WGS) entry which is preliminary data.</text>
</comment>
<feature type="compositionally biased region" description="Low complexity" evidence="1">
    <location>
        <begin position="386"/>
        <end position="398"/>
    </location>
</feature>
<evidence type="ECO:0000313" key="3">
    <source>
        <dbReference type="EMBL" id="KAK9864590.1"/>
    </source>
</evidence>
<dbReference type="EMBL" id="JALJOV010000335">
    <property type="protein sequence ID" value="KAK9864590.1"/>
    <property type="molecule type" value="Genomic_DNA"/>
</dbReference>
<feature type="domain" description="VWFA" evidence="2">
    <location>
        <begin position="439"/>
        <end position="602"/>
    </location>
</feature>
<dbReference type="PANTHER" id="PTHR36846:SF1">
    <property type="entry name" value="PROTEIN VIAA"/>
    <property type="match status" value="1"/>
</dbReference>
<sequence>MTLQQPPWTTAGNCSSGHTQQEGPVNSSCVPTIPSILEPWLVQRLGLTEGLMNQLLQMPGTCQSMREVRQRMLALSEWRAALQQGFLPSLNSGMDWPGTLFSRKMVKLLGCLGVPSFLQHHPALLDSVLHHVLIFAQAFEKMQAEQQKQTCSSSCCLKGDCNRVQPGQPQCKCSQGQGQKQGGMDKLSEQMRRAAEEMELRLSLDPEANGNRNIARASERQELPATLEQGLEEMLQTFKKDWEAMTGNAEVADDVFGPEAMHPGAQGHSDFASAFWKRNGWKEMARLQKLLQESKELRDLVESLGRGRGQACKQKAAQQIACAGKPAGMIRSPLAPEETAGICRSGDLSCIMPAEAQLIAAGWPIRDPGSLEDAATSQELQRTHGQDSSSSQSGSRAARLLHMSRRAERNLMSYEQTGWLNGEPAKPTGRQEMRPAVKAGPIIICLDTSGSMQGIPEMTAKAVTLECMRSAQRQGRKCYLYSFSGPGQTQERDLSSETMEDMLEFLEHTFEGGTDLQAPLHLSLERLQKHDWSLADILLVTDGDVPHPASDLLKKIRAAEISSGVKLHGLIVDQDQLQQTESACASYAEYSKQLKQRMQQICSHVHSLSAASMSRFSRELSY</sequence>
<dbReference type="InterPro" id="IPR002035">
    <property type="entry name" value="VWF_A"/>
</dbReference>
<protein>
    <recommendedName>
        <fullName evidence="2">VWFA domain-containing protein</fullName>
    </recommendedName>
</protein>
<dbReference type="Pfam" id="PF13519">
    <property type="entry name" value="VWA_2"/>
    <property type="match status" value="1"/>
</dbReference>